<protein>
    <submittedName>
        <fullName evidence="1">Uncharacterized protein</fullName>
    </submittedName>
</protein>
<name>A0A372GLY8_9ACTN</name>
<keyword evidence="2" id="KW-1185">Reference proteome</keyword>
<evidence type="ECO:0000313" key="1">
    <source>
        <dbReference type="EMBL" id="RFS86365.1"/>
    </source>
</evidence>
<proteinExistence type="predicted"/>
<gene>
    <name evidence="1" type="ORF">D0T12_07150</name>
</gene>
<reference evidence="1 2" key="1">
    <citation type="submission" date="2018-08" db="EMBL/GenBank/DDBJ databases">
        <title>Actinomadura spongicola sp. nov., isolated from marine sponge Leucetta chagosensis.</title>
        <authorList>
            <person name="Li L."/>
            <person name="Lin H.W."/>
        </authorList>
    </citation>
    <scope>NUCLEOTIDE SEQUENCE [LARGE SCALE GENOMIC DNA]</scope>
    <source>
        <strain evidence="1 2">LHW52907</strain>
    </source>
</reference>
<dbReference type="AlphaFoldDB" id="A0A372GLY8"/>
<comment type="caution">
    <text evidence="1">The sequence shown here is derived from an EMBL/GenBank/DDBJ whole genome shotgun (WGS) entry which is preliminary data.</text>
</comment>
<organism evidence="1 2">
    <name type="scientific">Actinomadura spongiicola</name>
    <dbReference type="NCBI Taxonomy" id="2303421"/>
    <lineage>
        <taxon>Bacteria</taxon>
        <taxon>Bacillati</taxon>
        <taxon>Actinomycetota</taxon>
        <taxon>Actinomycetes</taxon>
        <taxon>Streptosporangiales</taxon>
        <taxon>Thermomonosporaceae</taxon>
        <taxon>Actinomadura</taxon>
    </lineage>
</organism>
<dbReference type="Proteomes" id="UP000262882">
    <property type="component" value="Unassembled WGS sequence"/>
</dbReference>
<dbReference type="EMBL" id="QVNQ01000002">
    <property type="protein sequence ID" value="RFS86365.1"/>
    <property type="molecule type" value="Genomic_DNA"/>
</dbReference>
<accession>A0A372GLY8</accession>
<sequence>MKDTWAGDWVKNEYNRVGTGKHKYTLWNKLGKGKKTYTKNGRKVTKIHVCEERDKAPDLCSKWVPVK</sequence>
<evidence type="ECO:0000313" key="2">
    <source>
        <dbReference type="Proteomes" id="UP000262882"/>
    </source>
</evidence>